<proteinExistence type="predicted"/>
<keyword evidence="3" id="KW-1185">Reference proteome</keyword>
<dbReference type="Proteomes" id="UP001240250">
    <property type="component" value="Unassembled WGS sequence"/>
</dbReference>
<sequence>MALGCVVVAHGLVHLLGAVAAWAPGAVPALGVPRAAGAAWLAVAALTVVAGVGLATGRARWWRAGALALAGSVTLVATAWPAAAAGLVPDALLLLAVLHAWWCGHAASPRGRYRSAVAALAAPPGHHPAPPVSDADVDALPPLVAHWLRRTGVVGRPHVGVVRTTVTGRLRGGPDEPWMTFTGEQTNTFDADPARLFLLDATRGGLPVDVLHVLRGGRATMAAHVLGVVPVMRGAGPDLDRSEVVTVLDDLCLLAPAALVDAPVTWRDVDASRVRATYRTATGSVDAVLTFDAAGDLVDVASDDRGRASADGRTSTPTHWSTPVDRVELDAQGRRVVTGRAVWHGPEAPFTYADMTFTVERTA</sequence>
<feature type="transmembrane region" description="Helical" evidence="1">
    <location>
        <begin position="61"/>
        <end position="80"/>
    </location>
</feature>
<dbReference type="InterPro" id="IPR046674">
    <property type="entry name" value="DUF6544"/>
</dbReference>
<keyword evidence="1" id="KW-0812">Transmembrane</keyword>
<evidence type="ECO:0000256" key="1">
    <source>
        <dbReference type="SAM" id="Phobius"/>
    </source>
</evidence>
<dbReference type="Pfam" id="PF20181">
    <property type="entry name" value="DUF6544"/>
    <property type="match status" value="1"/>
</dbReference>
<evidence type="ECO:0000313" key="3">
    <source>
        <dbReference type="Proteomes" id="UP001240250"/>
    </source>
</evidence>
<name>A0ABU0GMN3_9CELL</name>
<dbReference type="RefSeq" id="WP_134850752.1">
    <property type="nucleotide sequence ID" value="NZ_JAUSVM010000001.1"/>
</dbReference>
<feature type="transmembrane region" description="Helical" evidence="1">
    <location>
        <begin position="37"/>
        <end position="54"/>
    </location>
</feature>
<comment type="caution">
    <text evidence="2">The sequence shown here is derived from an EMBL/GenBank/DDBJ whole genome shotgun (WGS) entry which is preliminary data.</text>
</comment>
<keyword evidence="1" id="KW-0472">Membrane</keyword>
<dbReference type="EMBL" id="JAUSVM010000001">
    <property type="protein sequence ID" value="MDQ0426629.1"/>
    <property type="molecule type" value="Genomic_DNA"/>
</dbReference>
<protein>
    <submittedName>
        <fullName evidence="2">Membrane protein YphA (DoxX/SURF4 family)</fullName>
    </submittedName>
</protein>
<evidence type="ECO:0000313" key="2">
    <source>
        <dbReference type="EMBL" id="MDQ0426629.1"/>
    </source>
</evidence>
<organism evidence="2 3">
    <name type="scientific">Cellulomonas iranensis</name>
    <dbReference type="NCBI Taxonomy" id="76862"/>
    <lineage>
        <taxon>Bacteria</taxon>
        <taxon>Bacillati</taxon>
        <taxon>Actinomycetota</taxon>
        <taxon>Actinomycetes</taxon>
        <taxon>Micrococcales</taxon>
        <taxon>Cellulomonadaceae</taxon>
        <taxon>Cellulomonas</taxon>
    </lineage>
</organism>
<gene>
    <name evidence="2" type="ORF">JO380_003010</name>
</gene>
<accession>A0ABU0GMN3</accession>
<reference evidence="2 3" key="1">
    <citation type="submission" date="2023-07" db="EMBL/GenBank/DDBJ databases">
        <title>Sequencing the genomes of 1000 actinobacteria strains.</title>
        <authorList>
            <person name="Klenk H.-P."/>
        </authorList>
    </citation>
    <scope>NUCLEOTIDE SEQUENCE [LARGE SCALE GENOMIC DNA]</scope>
    <source>
        <strain evidence="2 3">DSM 14785</strain>
    </source>
</reference>
<keyword evidence="1" id="KW-1133">Transmembrane helix</keyword>